<proteinExistence type="predicted"/>
<protein>
    <submittedName>
        <fullName evidence="2">Uncharacterized protein</fullName>
    </submittedName>
</protein>
<feature type="region of interest" description="Disordered" evidence="1">
    <location>
        <begin position="1"/>
        <end position="30"/>
    </location>
</feature>
<dbReference type="AlphaFoldDB" id="A0A2P2Q4T8"/>
<evidence type="ECO:0000313" key="2">
    <source>
        <dbReference type="EMBL" id="MBX61976.1"/>
    </source>
</evidence>
<organism evidence="2">
    <name type="scientific">Rhizophora mucronata</name>
    <name type="common">Asiatic mangrove</name>
    <dbReference type="NCBI Taxonomy" id="61149"/>
    <lineage>
        <taxon>Eukaryota</taxon>
        <taxon>Viridiplantae</taxon>
        <taxon>Streptophyta</taxon>
        <taxon>Embryophyta</taxon>
        <taxon>Tracheophyta</taxon>
        <taxon>Spermatophyta</taxon>
        <taxon>Magnoliopsida</taxon>
        <taxon>eudicotyledons</taxon>
        <taxon>Gunneridae</taxon>
        <taxon>Pentapetalae</taxon>
        <taxon>rosids</taxon>
        <taxon>fabids</taxon>
        <taxon>Malpighiales</taxon>
        <taxon>Rhizophoraceae</taxon>
        <taxon>Rhizophora</taxon>
    </lineage>
</organism>
<accession>A0A2P2Q4T8</accession>
<sequence length="30" mass="3298">MQLNLEIGHNGLDQAPSQLNPMRKTSICTS</sequence>
<name>A0A2P2Q4T8_RHIMU</name>
<dbReference type="EMBL" id="GGEC01081492">
    <property type="protein sequence ID" value="MBX61976.1"/>
    <property type="molecule type" value="Transcribed_RNA"/>
</dbReference>
<evidence type="ECO:0000256" key="1">
    <source>
        <dbReference type="SAM" id="MobiDB-lite"/>
    </source>
</evidence>
<reference evidence="2" key="1">
    <citation type="submission" date="2018-02" db="EMBL/GenBank/DDBJ databases">
        <title>Rhizophora mucronata_Transcriptome.</title>
        <authorList>
            <person name="Meera S.P."/>
            <person name="Sreeshan A."/>
            <person name="Augustine A."/>
        </authorList>
    </citation>
    <scope>NUCLEOTIDE SEQUENCE</scope>
    <source>
        <tissue evidence="2">Leaf</tissue>
    </source>
</reference>